<proteinExistence type="predicted"/>
<name>A0ABS5GYP4_9BURK</name>
<organism evidence="1 2">
    <name type="scientific">Undibacterium rivi</name>
    <dbReference type="NCBI Taxonomy" id="2828729"/>
    <lineage>
        <taxon>Bacteria</taxon>
        <taxon>Pseudomonadati</taxon>
        <taxon>Pseudomonadota</taxon>
        <taxon>Betaproteobacteria</taxon>
        <taxon>Burkholderiales</taxon>
        <taxon>Oxalobacteraceae</taxon>
        <taxon>Undibacterium</taxon>
    </lineage>
</organism>
<dbReference type="EMBL" id="JAGSPK010000001">
    <property type="protein sequence ID" value="MBR7791573.1"/>
    <property type="molecule type" value="Genomic_DNA"/>
</dbReference>
<dbReference type="RefSeq" id="WP_212677691.1">
    <property type="nucleotide sequence ID" value="NZ_JAGSPK010000001.1"/>
</dbReference>
<evidence type="ECO:0000313" key="1">
    <source>
        <dbReference type="EMBL" id="MBR7791573.1"/>
    </source>
</evidence>
<comment type="caution">
    <text evidence="1">The sequence shown here is derived from an EMBL/GenBank/DDBJ whole genome shotgun (WGS) entry which is preliminary data.</text>
</comment>
<accession>A0ABS5GYP4</accession>
<gene>
    <name evidence="1" type="ORF">KDM87_03120</name>
</gene>
<evidence type="ECO:0008006" key="3">
    <source>
        <dbReference type="Google" id="ProtNLM"/>
    </source>
</evidence>
<sequence>MTLNQIAEHYVKLVLAVGQHDSTYVDAYIGPPSWQTEAQQSPAIPLSDLAAQADALLQQADALPTPPQDQLERQEFLRLQLHAVRAFVVQLNGRKLPFDAESKALYDAVSPSLTTADLDVTLAELAALIPADIQGSDLNARLSAYNKAFEIPRDKLDAVFTAAINEARARTRRYIALPEHESFQVAYVTDKVWSAYNWYKGNSHSLIEVNTDFPMFISRAIDLASHEAYPGHHVFNVLIENELVREKGWIEYAIYPLYSPMSFLAEGSANYGIDVAFPHAERMQFEREVLFPLAGIDPAKAERYYQIQAVLQKLSYAGNMVAKQYLDGEIDKERALAMLMKYSLSDAARSAQRLRFIEHLRSYVINYNLGQDVVQAYIEKRAGTDNQDLRWQVLTDLLRRPKSASMMMDS</sequence>
<protein>
    <recommendedName>
        <fullName evidence="3">DUF885 domain-containing protein</fullName>
    </recommendedName>
</protein>
<keyword evidence="2" id="KW-1185">Reference proteome</keyword>
<reference evidence="1 2" key="1">
    <citation type="submission" date="2021-04" db="EMBL/GenBank/DDBJ databases">
        <title>novel species isolated from subtropical streams in China.</title>
        <authorList>
            <person name="Lu H."/>
        </authorList>
    </citation>
    <scope>NUCLEOTIDE SEQUENCE [LARGE SCALE GENOMIC DNA]</scope>
    <source>
        <strain evidence="1 2">FT147W</strain>
    </source>
</reference>
<dbReference type="Proteomes" id="UP000682982">
    <property type="component" value="Unassembled WGS sequence"/>
</dbReference>
<evidence type="ECO:0000313" key="2">
    <source>
        <dbReference type="Proteomes" id="UP000682982"/>
    </source>
</evidence>